<dbReference type="Gene3D" id="2.30.29.30">
    <property type="entry name" value="Pleckstrin-homology domain (PH domain)/Phosphotyrosine-binding domain (PTB)"/>
    <property type="match status" value="1"/>
</dbReference>
<feature type="compositionally biased region" description="Basic and acidic residues" evidence="1">
    <location>
        <begin position="52"/>
        <end position="70"/>
    </location>
</feature>
<dbReference type="PANTHER" id="PTHR12845:SF2">
    <property type="entry name" value="DH DOMAIN-CONTAINING PROTEIN-RELATED"/>
    <property type="match status" value="1"/>
</dbReference>
<accession>A0AAW0P518</accession>
<protein>
    <recommendedName>
        <fullName evidence="3">DH domain-containing protein</fullName>
    </recommendedName>
</protein>
<keyword evidence="2" id="KW-1133">Transmembrane helix</keyword>
<feature type="transmembrane region" description="Helical" evidence="2">
    <location>
        <begin position="368"/>
        <end position="387"/>
    </location>
</feature>
<evidence type="ECO:0000313" key="4">
    <source>
        <dbReference type="EMBL" id="KAK7916535.1"/>
    </source>
</evidence>
<feature type="domain" description="DH" evidence="3">
    <location>
        <begin position="216"/>
        <end position="308"/>
    </location>
</feature>
<dbReference type="InterPro" id="IPR000219">
    <property type="entry name" value="DH_dom"/>
</dbReference>
<dbReference type="SUPFAM" id="SSF48065">
    <property type="entry name" value="DBL homology domain (DH-domain)"/>
    <property type="match status" value="1"/>
</dbReference>
<dbReference type="AlphaFoldDB" id="A0AAW0P518"/>
<feature type="region of interest" description="Disordered" evidence="1">
    <location>
        <begin position="51"/>
        <end position="79"/>
    </location>
</feature>
<dbReference type="Proteomes" id="UP001460270">
    <property type="component" value="Unassembled WGS sequence"/>
</dbReference>
<dbReference type="Pfam" id="PF00621">
    <property type="entry name" value="RhoGEF"/>
    <property type="match status" value="1"/>
</dbReference>
<keyword evidence="5" id="KW-1185">Reference proteome</keyword>
<comment type="caution">
    <text evidence="4">The sequence shown here is derived from an EMBL/GenBank/DDBJ whole genome shotgun (WGS) entry which is preliminary data.</text>
</comment>
<dbReference type="InterPro" id="IPR035899">
    <property type="entry name" value="DBL_dom_sf"/>
</dbReference>
<dbReference type="GO" id="GO:0005634">
    <property type="term" value="C:nucleus"/>
    <property type="evidence" value="ECO:0007669"/>
    <property type="project" value="TreeGrafter"/>
</dbReference>
<proteinExistence type="predicted"/>
<evidence type="ECO:0000256" key="1">
    <source>
        <dbReference type="SAM" id="MobiDB-lite"/>
    </source>
</evidence>
<dbReference type="PROSITE" id="PS50010">
    <property type="entry name" value="DH_2"/>
    <property type="match status" value="1"/>
</dbReference>
<organism evidence="4 5">
    <name type="scientific">Mugilogobius chulae</name>
    <name type="common">yellowstripe goby</name>
    <dbReference type="NCBI Taxonomy" id="88201"/>
    <lineage>
        <taxon>Eukaryota</taxon>
        <taxon>Metazoa</taxon>
        <taxon>Chordata</taxon>
        <taxon>Craniata</taxon>
        <taxon>Vertebrata</taxon>
        <taxon>Euteleostomi</taxon>
        <taxon>Actinopterygii</taxon>
        <taxon>Neopterygii</taxon>
        <taxon>Teleostei</taxon>
        <taxon>Neoteleostei</taxon>
        <taxon>Acanthomorphata</taxon>
        <taxon>Gobiaria</taxon>
        <taxon>Gobiiformes</taxon>
        <taxon>Gobioidei</taxon>
        <taxon>Gobiidae</taxon>
        <taxon>Gobionellinae</taxon>
        <taxon>Mugilogobius</taxon>
    </lineage>
</organism>
<name>A0AAW0P518_9GOBI</name>
<sequence>MAESENSDKDHKSVKSQLISNMCSRLQNNLSGNGFMSQLNTVKLPEQLSSRFRHESSDAEPDSSKPDHSPSTDSPSSLKSTILTQTVDFDKIFSAVGKLLFDPSEEINQENEKGSDSNEEQVKSARFRSKFLHNLPLYQDYCLHNVRDDIQRLKNSSLSEFLPQSVQDQLPSGPRWSCSLLHPPTPIKVTPSTLWQDLEEVKASGVLCNLTPREIRLHETSFELICSEASYMRSLEIAVKHFYASKTLKQTLTNREHHILFSNIQRVMVASEKFLVDLELVLGECLLVGSQIGDVVLRHCPVFHRLYTILKLTKPETDSFKQLEKAIQAIHELVQECDNRVRKMKQIEQLVCLEMLLVFGKVKVKYNVFNTMLCALNVMLFFFYLPVVNSSGHKRTFPGARGSSEAADLANSGHSRQTFTNIYLHLLSDILIISTKRDEHFKVHDHAEFPTHIRCESLKAEVLGLPPNSFLLHLSKRQTGEATVLILVTDTKSAKETWMNALSSKK</sequence>
<evidence type="ECO:0000313" key="5">
    <source>
        <dbReference type="Proteomes" id="UP001460270"/>
    </source>
</evidence>
<dbReference type="GO" id="GO:0005737">
    <property type="term" value="C:cytoplasm"/>
    <property type="evidence" value="ECO:0007669"/>
    <property type="project" value="TreeGrafter"/>
</dbReference>
<dbReference type="EMBL" id="JBBPFD010000008">
    <property type="protein sequence ID" value="KAK7916535.1"/>
    <property type="molecule type" value="Genomic_DNA"/>
</dbReference>
<dbReference type="InterPro" id="IPR011993">
    <property type="entry name" value="PH-like_dom_sf"/>
</dbReference>
<dbReference type="PANTHER" id="PTHR12845">
    <property type="entry name" value="GUANINE NUCLEOTIDE EXCHANGE FACTOR"/>
    <property type="match status" value="1"/>
</dbReference>
<dbReference type="Gene3D" id="1.20.900.10">
    <property type="entry name" value="Dbl homology (DH) domain"/>
    <property type="match status" value="1"/>
</dbReference>
<reference evidence="5" key="1">
    <citation type="submission" date="2024-04" db="EMBL/GenBank/DDBJ databases">
        <title>Salinicola lusitanus LLJ914,a marine bacterium isolated from the Okinawa Trough.</title>
        <authorList>
            <person name="Li J."/>
        </authorList>
    </citation>
    <scope>NUCLEOTIDE SEQUENCE [LARGE SCALE GENOMIC DNA]</scope>
</reference>
<keyword evidence="2" id="KW-0472">Membrane</keyword>
<evidence type="ECO:0000256" key="2">
    <source>
        <dbReference type="SAM" id="Phobius"/>
    </source>
</evidence>
<dbReference type="SUPFAM" id="SSF50729">
    <property type="entry name" value="PH domain-like"/>
    <property type="match status" value="1"/>
</dbReference>
<keyword evidence="2" id="KW-0812">Transmembrane</keyword>
<evidence type="ECO:0000259" key="3">
    <source>
        <dbReference type="PROSITE" id="PS50010"/>
    </source>
</evidence>
<dbReference type="GO" id="GO:0005085">
    <property type="term" value="F:guanyl-nucleotide exchange factor activity"/>
    <property type="evidence" value="ECO:0007669"/>
    <property type="project" value="InterPro"/>
</dbReference>
<gene>
    <name evidence="4" type="ORF">WMY93_012296</name>
</gene>
<dbReference type="InterPro" id="IPR047271">
    <property type="entry name" value="Ephexin-like"/>
</dbReference>